<dbReference type="InterPro" id="IPR052155">
    <property type="entry name" value="Biofilm_reg_signaling"/>
</dbReference>
<dbReference type="Pfam" id="PF00990">
    <property type="entry name" value="GGDEF"/>
    <property type="match status" value="1"/>
</dbReference>
<dbReference type="SMART" id="SM00267">
    <property type="entry name" value="GGDEF"/>
    <property type="match status" value="1"/>
</dbReference>
<dbReference type="CDD" id="cd01948">
    <property type="entry name" value="EAL"/>
    <property type="match status" value="1"/>
</dbReference>
<organism evidence="6">
    <name type="scientific">mine drainage metagenome</name>
    <dbReference type="NCBI Taxonomy" id="410659"/>
    <lineage>
        <taxon>unclassified sequences</taxon>
        <taxon>metagenomes</taxon>
        <taxon>ecological metagenomes</taxon>
    </lineage>
</organism>
<dbReference type="PROSITE" id="PS50113">
    <property type="entry name" value="PAC"/>
    <property type="match status" value="2"/>
</dbReference>
<dbReference type="PROSITE" id="PS50887">
    <property type="entry name" value="GGDEF"/>
    <property type="match status" value="1"/>
</dbReference>
<dbReference type="Pfam" id="PF08447">
    <property type="entry name" value="PAS_3"/>
    <property type="match status" value="1"/>
</dbReference>
<dbReference type="InterPro" id="IPR000160">
    <property type="entry name" value="GGDEF_dom"/>
</dbReference>
<dbReference type="AlphaFoldDB" id="A0A1J5RX82"/>
<feature type="domain" description="PAS" evidence="2">
    <location>
        <begin position="149"/>
        <end position="203"/>
    </location>
</feature>
<dbReference type="SMART" id="SM00091">
    <property type="entry name" value="PAS"/>
    <property type="match status" value="2"/>
</dbReference>
<dbReference type="Gene3D" id="3.20.20.450">
    <property type="entry name" value="EAL domain"/>
    <property type="match status" value="1"/>
</dbReference>
<feature type="domain" description="PAC" evidence="3">
    <location>
        <begin position="104"/>
        <end position="155"/>
    </location>
</feature>
<dbReference type="SUPFAM" id="SSF55073">
    <property type="entry name" value="Nucleotide cyclase"/>
    <property type="match status" value="1"/>
</dbReference>
<dbReference type="PANTHER" id="PTHR44757:SF2">
    <property type="entry name" value="BIOFILM ARCHITECTURE MAINTENANCE PROTEIN MBAA"/>
    <property type="match status" value="1"/>
</dbReference>
<reference evidence="6" key="1">
    <citation type="submission" date="2016-10" db="EMBL/GenBank/DDBJ databases">
        <title>Sequence of Gallionella enrichment culture.</title>
        <authorList>
            <person name="Poehlein A."/>
            <person name="Muehling M."/>
            <person name="Daniel R."/>
        </authorList>
    </citation>
    <scope>NUCLEOTIDE SEQUENCE</scope>
</reference>
<dbReference type="SUPFAM" id="SSF141868">
    <property type="entry name" value="EAL domain-like"/>
    <property type="match status" value="1"/>
</dbReference>
<evidence type="ECO:0000259" key="5">
    <source>
        <dbReference type="PROSITE" id="PS50887"/>
    </source>
</evidence>
<evidence type="ECO:0000256" key="1">
    <source>
        <dbReference type="SAM" id="MobiDB-lite"/>
    </source>
</evidence>
<feature type="domain" description="PAC" evidence="3">
    <location>
        <begin position="217"/>
        <end position="277"/>
    </location>
</feature>
<name>A0A1J5RX82_9ZZZZ</name>
<dbReference type="InterPro" id="IPR013655">
    <property type="entry name" value="PAS_fold_3"/>
</dbReference>
<dbReference type="PROSITE" id="PS50112">
    <property type="entry name" value="PAS"/>
    <property type="match status" value="1"/>
</dbReference>
<evidence type="ECO:0000259" key="2">
    <source>
        <dbReference type="PROSITE" id="PS50112"/>
    </source>
</evidence>
<dbReference type="PROSITE" id="PS50883">
    <property type="entry name" value="EAL"/>
    <property type="match status" value="1"/>
</dbReference>
<dbReference type="SMART" id="SM00086">
    <property type="entry name" value="PAC"/>
    <property type="match status" value="3"/>
</dbReference>
<dbReference type="Gene3D" id="3.30.70.270">
    <property type="match status" value="1"/>
</dbReference>
<dbReference type="InterPro" id="IPR043128">
    <property type="entry name" value="Rev_trsase/Diguanyl_cyclase"/>
</dbReference>
<protein>
    <submittedName>
        <fullName evidence="6">Phytochrome-like protein cph2</fullName>
    </submittedName>
</protein>
<dbReference type="SUPFAM" id="SSF55785">
    <property type="entry name" value="PYP-like sensor domain (PAS domain)"/>
    <property type="match status" value="3"/>
</dbReference>
<evidence type="ECO:0000259" key="4">
    <source>
        <dbReference type="PROSITE" id="PS50883"/>
    </source>
</evidence>
<evidence type="ECO:0000259" key="3">
    <source>
        <dbReference type="PROSITE" id="PS50113"/>
    </source>
</evidence>
<dbReference type="InterPro" id="IPR001633">
    <property type="entry name" value="EAL_dom"/>
</dbReference>
<feature type="domain" description="EAL" evidence="4">
    <location>
        <begin position="582"/>
        <end position="837"/>
    </location>
</feature>
<feature type="domain" description="GGDEF" evidence="5">
    <location>
        <begin position="440"/>
        <end position="573"/>
    </location>
</feature>
<dbReference type="CDD" id="cd01949">
    <property type="entry name" value="GGDEF"/>
    <property type="match status" value="1"/>
</dbReference>
<dbReference type="InterPro" id="IPR029787">
    <property type="entry name" value="Nucleotide_cyclase"/>
</dbReference>
<feature type="region of interest" description="Disordered" evidence="1">
    <location>
        <begin position="1"/>
        <end position="21"/>
    </location>
</feature>
<dbReference type="EMBL" id="MLJW01000091">
    <property type="protein sequence ID" value="OIR00785.1"/>
    <property type="molecule type" value="Genomic_DNA"/>
</dbReference>
<dbReference type="InterPro" id="IPR013767">
    <property type="entry name" value="PAS_fold"/>
</dbReference>
<dbReference type="GO" id="GO:0006355">
    <property type="term" value="P:regulation of DNA-templated transcription"/>
    <property type="evidence" value="ECO:0007669"/>
    <property type="project" value="InterPro"/>
</dbReference>
<dbReference type="FunFam" id="3.20.20.450:FF:000001">
    <property type="entry name" value="Cyclic di-GMP phosphodiesterase yahA"/>
    <property type="match status" value="1"/>
</dbReference>
<dbReference type="NCBIfam" id="TIGR00254">
    <property type="entry name" value="GGDEF"/>
    <property type="match status" value="1"/>
</dbReference>
<dbReference type="SMART" id="SM00052">
    <property type="entry name" value="EAL"/>
    <property type="match status" value="1"/>
</dbReference>
<dbReference type="Gene3D" id="3.30.450.20">
    <property type="entry name" value="PAS domain"/>
    <property type="match status" value="3"/>
</dbReference>
<proteinExistence type="predicted"/>
<accession>A0A1J5RX82</accession>
<dbReference type="InterPro" id="IPR035919">
    <property type="entry name" value="EAL_sf"/>
</dbReference>
<comment type="caution">
    <text evidence="6">The sequence shown here is derived from an EMBL/GenBank/DDBJ whole genome shotgun (WGS) entry which is preliminary data.</text>
</comment>
<dbReference type="PANTHER" id="PTHR44757">
    <property type="entry name" value="DIGUANYLATE CYCLASE DGCP"/>
    <property type="match status" value="1"/>
</dbReference>
<dbReference type="CDD" id="cd00130">
    <property type="entry name" value="PAS"/>
    <property type="match status" value="2"/>
</dbReference>
<sequence>MVLSDRAPQTQKTPPVDGEDTAQHTVAFWQTISRNLPGVVFQRVLAADGTLDYPFFSEGVRAILGFSPEEMRVTGQGCLDVEHWADRAEHMQTVRQSARTLQLCLEEFRAITRDGEVRWLRGTSQPRPDGNGGIRWDGVLIDVTESRRAEQTLQMVMDHAADSIITLDGEGRIVSVNAAVERLFGYSAAELAGQSVSRLLPDSFGSGHDEYIARYQQTGEGRILEPGPRELVGRRKDGTAFPFEISTSEVRLEGQRLFIGIGRDITRRKETEAALFATEQRLLDISVNMPGIVFQRSLSPDGRIGYPYVSRAIQDILGLDPALAPFDSEPFLAAISVDMREAFIAKVHHSARTLAPLEDDLLLTDAGGGKRWMRSWSRPRRLADGTVMWDGVMLDVTDRKWAEEQLTYLAYHDPLTKAFTRAHLLERFDTLAGKMLKDGQLLALVSLGIDRFSSINTTLGHAVGDQLLIRLTERLFGCLNEGDVLARVGGDRFLLLLTGMPDVAEIAITVEQFMTRLRDPFALEDEEIEISACAGISIFPQDGINGETLARDADVALARAKAVGPGTMLSFVPEMNARASRTLTLQNRLRRALEREEFVPFYQPQVDLESGEIIGMEALVRWFTPDDGMISPADFIPVAEEFGLIDGICEQMLRACSRQQLLWREEGLRVVPVAVNISGRQFHQPKRLVQSLEAVLAETGLPPSLLELELTESSAMSDPQQAVSVISVLRERGLVCSIDDFGTGYSSLSVLKSFPIGKLKIDRSFVLDIASDPNDAAIVTAIVAMAHALKLKVVAEGVETQQHLEFLRNLGCDQIQGYFFSRPLPAAEMGRLLAEGRRLTLPTL</sequence>
<dbReference type="InterPro" id="IPR035965">
    <property type="entry name" value="PAS-like_dom_sf"/>
</dbReference>
<gene>
    <name evidence="6" type="primary">cph2_30</name>
    <name evidence="6" type="ORF">GALL_171220</name>
</gene>
<dbReference type="InterPro" id="IPR000014">
    <property type="entry name" value="PAS"/>
</dbReference>
<dbReference type="InterPro" id="IPR000700">
    <property type="entry name" value="PAS-assoc_C"/>
</dbReference>
<dbReference type="NCBIfam" id="TIGR00229">
    <property type="entry name" value="sensory_box"/>
    <property type="match status" value="2"/>
</dbReference>
<dbReference type="Pfam" id="PF00563">
    <property type="entry name" value="EAL"/>
    <property type="match status" value="1"/>
</dbReference>
<dbReference type="InterPro" id="IPR001610">
    <property type="entry name" value="PAC"/>
</dbReference>
<evidence type="ECO:0000313" key="6">
    <source>
        <dbReference type="EMBL" id="OIR00785.1"/>
    </source>
</evidence>
<dbReference type="Pfam" id="PF00989">
    <property type="entry name" value="PAS"/>
    <property type="match status" value="1"/>
</dbReference>